<dbReference type="OrthoDB" id="3365698at2759"/>
<evidence type="ECO:0008006" key="3">
    <source>
        <dbReference type="Google" id="ProtNLM"/>
    </source>
</evidence>
<accession>A0A6A4HI57</accession>
<sequence length="635" mass="71530">MAEAFPSPFSHVLHTNYAASPSETSEIHNLLASPRDELSHLTNEICRVQKILNGLIHRRTSLETHVDAHLALISPFRRLPRELISEIFVQCLPRDRNPTRSLVEAPLLLTVISKGLRDIALSTPQLWAALHVFLPNSSFNGSMDVDELETIIQRRREGVETWFTRSRCLPLSISVYLSGYGRLTGSVADFYISFLKSIVSSSRRWKRIELHLSPFFVDLLNTLVDDLKPEDVPWLESVEIFYDAGTENGRASAGSYTSQKPLLPLRDLIIRAPSLQSFAVHHHSQSLHQLQLPWSNLTDLTMKSRCDSSRLTVQQTLNILASSPNLSTCTLGVLLTSIDSGVQLPDIALNSLYAFSLYFTLPDDDLPASDVENRFHRLFSVIRAPLLARFAFIARGLEFRRGIDCIPFKPLLKRSGCKLEELYLSFPLKSQQLLLECLRSLPTITHLCLESCTPTPNRFDPEFDSTATQILDDVLIGHLTVSDDADASPLCPRLRKLVLPECRDVSEKALVSFVQSRSKGACSSTGDRVACLKLLDVRFSREEHLRENGCVFGEAEFRPLIERLRSEGTIVSWKYPVQGDFPYTRFSLGRTAERAIFGMESGDTLAVHSRLGNFMFVWKLYHIGGTLCCIFKNLK</sequence>
<proteinExistence type="predicted"/>
<reference evidence="1" key="1">
    <citation type="journal article" date="2019" name="Environ. Microbiol.">
        <title>Fungal ecological strategies reflected in gene transcription - a case study of two litter decomposers.</title>
        <authorList>
            <person name="Barbi F."/>
            <person name="Kohler A."/>
            <person name="Barry K."/>
            <person name="Baskaran P."/>
            <person name="Daum C."/>
            <person name="Fauchery L."/>
            <person name="Ihrmark K."/>
            <person name="Kuo A."/>
            <person name="LaButti K."/>
            <person name="Lipzen A."/>
            <person name="Morin E."/>
            <person name="Grigoriev I.V."/>
            <person name="Henrissat B."/>
            <person name="Lindahl B."/>
            <person name="Martin F."/>
        </authorList>
    </citation>
    <scope>NUCLEOTIDE SEQUENCE</scope>
    <source>
        <strain evidence="1">JB14</strain>
    </source>
</reference>
<keyword evidence="2" id="KW-1185">Reference proteome</keyword>
<organism evidence="1 2">
    <name type="scientific">Gymnopus androsaceus JB14</name>
    <dbReference type="NCBI Taxonomy" id="1447944"/>
    <lineage>
        <taxon>Eukaryota</taxon>
        <taxon>Fungi</taxon>
        <taxon>Dikarya</taxon>
        <taxon>Basidiomycota</taxon>
        <taxon>Agaricomycotina</taxon>
        <taxon>Agaricomycetes</taxon>
        <taxon>Agaricomycetidae</taxon>
        <taxon>Agaricales</taxon>
        <taxon>Marasmiineae</taxon>
        <taxon>Omphalotaceae</taxon>
        <taxon>Gymnopus</taxon>
    </lineage>
</organism>
<dbReference type="Proteomes" id="UP000799118">
    <property type="component" value="Unassembled WGS sequence"/>
</dbReference>
<evidence type="ECO:0000313" key="1">
    <source>
        <dbReference type="EMBL" id="KAE9396774.1"/>
    </source>
</evidence>
<evidence type="ECO:0000313" key="2">
    <source>
        <dbReference type="Proteomes" id="UP000799118"/>
    </source>
</evidence>
<gene>
    <name evidence="1" type="ORF">BT96DRAFT_1021186</name>
</gene>
<dbReference type="EMBL" id="ML769508">
    <property type="protein sequence ID" value="KAE9396774.1"/>
    <property type="molecule type" value="Genomic_DNA"/>
</dbReference>
<protein>
    <recommendedName>
        <fullName evidence="3">F-box domain-containing protein</fullName>
    </recommendedName>
</protein>
<name>A0A6A4HI57_9AGAR</name>
<dbReference type="AlphaFoldDB" id="A0A6A4HI57"/>